<dbReference type="Proteomes" id="UP000649799">
    <property type="component" value="Unassembled WGS sequence"/>
</dbReference>
<reference evidence="2 3" key="1">
    <citation type="submission" date="2020-03" db="EMBL/GenBank/DDBJ databases">
        <title>Cyclobacterium plantarum sp. nov., a marine bacterium isolated from a coastal-marine wetland.</title>
        <authorList>
            <person name="Sanchez-Porro C."/>
            <person name="Ventosa A."/>
            <person name="Amoozegar M."/>
        </authorList>
    </citation>
    <scope>NUCLEOTIDE SEQUENCE [LARGE SCALE GENOMIC DNA]</scope>
    <source>
        <strain evidence="2 3">GBPx2</strain>
    </source>
</reference>
<dbReference type="PANTHER" id="PTHR24023:SF1112">
    <property type="entry name" value="COL_CUTICLE_N DOMAIN-CONTAINING PROTEIN-RELATED"/>
    <property type="match status" value="1"/>
</dbReference>
<comment type="caution">
    <text evidence="2">The sequence shown here is derived from an EMBL/GenBank/DDBJ whole genome shotgun (WGS) entry which is preliminary data.</text>
</comment>
<keyword evidence="3" id="KW-1185">Reference proteome</keyword>
<organism evidence="2 3">
    <name type="scientific">Cyclobacterium plantarum</name>
    <dbReference type="NCBI Taxonomy" id="2716263"/>
    <lineage>
        <taxon>Bacteria</taxon>
        <taxon>Pseudomonadati</taxon>
        <taxon>Bacteroidota</taxon>
        <taxon>Cytophagia</taxon>
        <taxon>Cytophagales</taxon>
        <taxon>Cyclobacteriaceae</taxon>
        <taxon>Cyclobacterium</taxon>
    </lineage>
</organism>
<dbReference type="InterPro" id="IPR008160">
    <property type="entry name" value="Collagen"/>
</dbReference>
<sequence>MKFYRIINQKFRVIMTFIVALSLSWSCDMFEGPKGDPGEVGPRGAQGEMGPVGPRGERGEPGQRGEIGPVGPQGTQGPRGERGAPGNANVREFTFDGHDFTESESYEMLIPMSQSDFSNRIFYTYMRRGADWYVLPNYGSLGRTYYRTFHRYLESSNSARISISRVVETGAGESYNEIKVIAIETTPAVRFQLPVLPTVDIRDYNQVMQGVGLAE</sequence>
<gene>
    <name evidence="2" type="ORF">G9Q97_16840</name>
</gene>
<proteinExistence type="predicted"/>
<dbReference type="InterPro" id="IPR050149">
    <property type="entry name" value="Collagen_superfamily"/>
</dbReference>
<name>A0ABX0HC24_9BACT</name>
<evidence type="ECO:0000313" key="2">
    <source>
        <dbReference type="EMBL" id="NHE58478.1"/>
    </source>
</evidence>
<protein>
    <submittedName>
        <fullName evidence="2">Collagen-like protein</fullName>
    </submittedName>
</protein>
<dbReference type="PANTHER" id="PTHR24023">
    <property type="entry name" value="COLLAGEN ALPHA"/>
    <property type="match status" value="1"/>
</dbReference>
<dbReference type="EMBL" id="JAANYN010000007">
    <property type="protein sequence ID" value="NHE58478.1"/>
    <property type="molecule type" value="Genomic_DNA"/>
</dbReference>
<dbReference type="Pfam" id="PF01391">
    <property type="entry name" value="Collagen"/>
    <property type="match status" value="1"/>
</dbReference>
<evidence type="ECO:0000313" key="3">
    <source>
        <dbReference type="Proteomes" id="UP000649799"/>
    </source>
</evidence>
<accession>A0ABX0HC24</accession>
<feature type="region of interest" description="Disordered" evidence="1">
    <location>
        <begin position="34"/>
        <end position="91"/>
    </location>
</feature>
<evidence type="ECO:0000256" key="1">
    <source>
        <dbReference type="SAM" id="MobiDB-lite"/>
    </source>
</evidence>
<dbReference type="RefSeq" id="WP_166148910.1">
    <property type="nucleotide sequence ID" value="NZ_JAANYN010000007.1"/>
</dbReference>